<proteinExistence type="predicted"/>
<evidence type="ECO:0000256" key="1">
    <source>
        <dbReference type="SAM" id="MobiDB-lite"/>
    </source>
</evidence>
<name>A0ABN8XSN7_RANTA</name>
<dbReference type="Proteomes" id="UP001176941">
    <property type="component" value="Chromosome 1"/>
</dbReference>
<accession>A0ABN8XSN7</accession>
<dbReference type="EMBL" id="OX459937">
    <property type="protein sequence ID" value="CAI9152141.1"/>
    <property type="molecule type" value="Genomic_DNA"/>
</dbReference>
<feature type="compositionally biased region" description="Polar residues" evidence="1">
    <location>
        <begin position="14"/>
        <end position="23"/>
    </location>
</feature>
<keyword evidence="3" id="KW-1185">Reference proteome</keyword>
<organism evidence="2 3">
    <name type="scientific">Rangifer tarandus platyrhynchus</name>
    <name type="common">Svalbard reindeer</name>
    <dbReference type="NCBI Taxonomy" id="3082113"/>
    <lineage>
        <taxon>Eukaryota</taxon>
        <taxon>Metazoa</taxon>
        <taxon>Chordata</taxon>
        <taxon>Craniata</taxon>
        <taxon>Vertebrata</taxon>
        <taxon>Euteleostomi</taxon>
        <taxon>Mammalia</taxon>
        <taxon>Eutheria</taxon>
        <taxon>Laurasiatheria</taxon>
        <taxon>Artiodactyla</taxon>
        <taxon>Ruminantia</taxon>
        <taxon>Pecora</taxon>
        <taxon>Cervidae</taxon>
        <taxon>Odocoileinae</taxon>
        <taxon>Rangifer</taxon>
    </lineage>
</organism>
<sequence length="103" mass="10772">MHSPHRLPPLQKLEQPSSSSGSLDSAHPAILLTCSIGAGGGVQCGHQVGVPELVLREEPRLVDDIFGREMDQLCLSSAQVSSGSVVSIMTIMSGHGAGGERRE</sequence>
<evidence type="ECO:0000313" key="2">
    <source>
        <dbReference type="EMBL" id="CAI9152141.1"/>
    </source>
</evidence>
<protein>
    <submittedName>
        <fullName evidence="2">Uncharacterized protein</fullName>
    </submittedName>
</protein>
<gene>
    <name evidence="2" type="ORF">MRATA1EN1_LOCUS1103</name>
</gene>
<feature type="region of interest" description="Disordered" evidence="1">
    <location>
        <begin position="1"/>
        <end position="24"/>
    </location>
</feature>
<evidence type="ECO:0000313" key="3">
    <source>
        <dbReference type="Proteomes" id="UP001176941"/>
    </source>
</evidence>
<reference evidence="2" key="1">
    <citation type="submission" date="2023-04" db="EMBL/GenBank/DDBJ databases">
        <authorList>
            <consortium name="ELIXIR-Norway"/>
        </authorList>
    </citation>
    <scope>NUCLEOTIDE SEQUENCE [LARGE SCALE GENOMIC DNA]</scope>
</reference>